<name>A0A3S1BIS7_9BACT</name>
<dbReference type="CDD" id="cd03025">
    <property type="entry name" value="DsbA_FrnE_like"/>
    <property type="match status" value="1"/>
</dbReference>
<gene>
    <name evidence="1" type="ORF">ECE50_010745</name>
</gene>
<keyword evidence="2" id="KW-1185">Reference proteome</keyword>
<dbReference type="InterPro" id="IPR036249">
    <property type="entry name" value="Thioredoxin-like_sf"/>
</dbReference>
<comment type="caution">
    <text evidence="1">The sequence shown here is derived from an EMBL/GenBank/DDBJ whole genome shotgun (WGS) entry which is preliminary data.</text>
</comment>
<dbReference type="OrthoDB" id="9813770at2"/>
<dbReference type="Proteomes" id="UP000281028">
    <property type="component" value="Unassembled WGS sequence"/>
</dbReference>
<evidence type="ECO:0000313" key="2">
    <source>
        <dbReference type="Proteomes" id="UP000281028"/>
    </source>
</evidence>
<dbReference type="Gene3D" id="1.10.472.60">
    <property type="entry name" value="putative protein disulfide isomerase domain"/>
    <property type="match status" value="1"/>
</dbReference>
<protein>
    <submittedName>
        <fullName evidence="1">DsbA family protein</fullName>
    </submittedName>
</protein>
<evidence type="ECO:0000313" key="1">
    <source>
        <dbReference type="EMBL" id="NSL87310.1"/>
    </source>
</evidence>
<accession>A0A3S1BIS7</accession>
<dbReference type="SUPFAM" id="SSF52833">
    <property type="entry name" value="Thioredoxin-like"/>
    <property type="match status" value="1"/>
</dbReference>
<organism evidence="1 2">
    <name type="scientific">Chitinophaga solisilvae</name>
    <dbReference type="NCBI Taxonomy" id="1233460"/>
    <lineage>
        <taxon>Bacteria</taxon>
        <taxon>Pseudomonadati</taxon>
        <taxon>Bacteroidota</taxon>
        <taxon>Chitinophagia</taxon>
        <taxon>Chitinophagales</taxon>
        <taxon>Chitinophagaceae</taxon>
        <taxon>Chitinophaga</taxon>
    </lineage>
</organism>
<dbReference type="Gene3D" id="3.40.30.10">
    <property type="entry name" value="Glutaredoxin"/>
    <property type="match status" value="1"/>
</dbReference>
<dbReference type="EMBL" id="RIAR02000001">
    <property type="protein sequence ID" value="NSL87310.1"/>
    <property type="molecule type" value="Genomic_DNA"/>
</dbReference>
<reference evidence="1" key="1">
    <citation type="submission" date="2020-05" db="EMBL/GenBank/DDBJ databases">
        <title>Chitinophaga laudate sp. nov., isolated from a tropical peat swamp.</title>
        <authorList>
            <person name="Goh C.B.S."/>
            <person name="Lee M.S."/>
            <person name="Parimannan S."/>
            <person name="Pasbakhsh P."/>
            <person name="Yule C.M."/>
            <person name="Rajandas H."/>
            <person name="Loke S."/>
            <person name="Croft L."/>
            <person name="Tan J.B.L."/>
        </authorList>
    </citation>
    <scope>NUCLEOTIDE SEQUENCE</scope>
    <source>
        <strain evidence="1">Mgbs1</strain>
    </source>
</reference>
<dbReference type="AlphaFoldDB" id="A0A3S1BIS7"/>
<sequence length="246" mass="27604">MENKVNCDVTGMCSHEQAFTPSGAGRTDTVEIIYGYDPLCGWCYGFSAHLQQIRAAFRDKVRFTLLNGGIFANTRQTPMEFISAHINRSMPYVTERTGAIFGAHFRQLLLKKEYPYDSEKASVAVTVFRELLPGKVFEFAAAVQTAFFYNGMDIHADSTYLELIRPFDIDPPLFLSKLQSAASRQLTHEEYSAAARYRLAYPSSLIISPLGTEMLHEGFEPASQVIAKIERKLLQLQQTSVVTGHT</sequence>
<proteinExistence type="predicted"/>